<name>A0ABQ8T2D0_PERAM</name>
<feature type="compositionally biased region" description="Polar residues" evidence="1">
    <location>
        <begin position="160"/>
        <end position="172"/>
    </location>
</feature>
<organism evidence="2 3">
    <name type="scientific">Periplaneta americana</name>
    <name type="common">American cockroach</name>
    <name type="synonym">Blatta americana</name>
    <dbReference type="NCBI Taxonomy" id="6978"/>
    <lineage>
        <taxon>Eukaryota</taxon>
        <taxon>Metazoa</taxon>
        <taxon>Ecdysozoa</taxon>
        <taxon>Arthropoda</taxon>
        <taxon>Hexapoda</taxon>
        <taxon>Insecta</taxon>
        <taxon>Pterygota</taxon>
        <taxon>Neoptera</taxon>
        <taxon>Polyneoptera</taxon>
        <taxon>Dictyoptera</taxon>
        <taxon>Blattodea</taxon>
        <taxon>Blattoidea</taxon>
        <taxon>Blattidae</taxon>
        <taxon>Blattinae</taxon>
        <taxon>Periplaneta</taxon>
    </lineage>
</organism>
<comment type="caution">
    <text evidence="2">The sequence shown here is derived from an EMBL/GenBank/DDBJ whole genome shotgun (WGS) entry which is preliminary data.</text>
</comment>
<evidence type="ECO:0000313" key="3">
    <source>
        <dbReference type="Proteomes" id="UP001148838"/>
    </source>
</evidence>
<evidence type="ECO:0000313" key="2">
    <source>
        <dbReference type="EMBL" id="KAJ4440608.1"/>
    </source>
</evidence>
<reference evidence="2 3" key="1">
    <citation type="journal article" date="2022" name="Allergy">
        <title>Genome assembly and annotation of Periplaneta americana reveal a comprehensive cockroach allergen profile.</title>
        <authorList>
            <person name="Wang L."/>
            <person name="Xiong Q."/>
            <person name="Saelim N."/>
            <person name="Wang L."/>
            <person name="Nong W."/>
            <person name="Wan A.T."/>
            <person name="Shi M."/>
            <person name="Liu X."/>
            <person name="Cao Q."/>
            <person name="Hui J.H.L."/>
            <person name="Sookrung N."/>
            <person name="Leung T.F."/>
            <person name="Tungtrongchitr A."/>
            <person name="Tsui S.K.W."/>
        </authorList>
    </citation>
    <scope>NUCLEOTIDE SEQUENCE [LARGE SCALE GENOMIC DNA]</scope>
    <source>
        <strain evidence="2">PWHHKU_190912</strain>
    </source>
</reference>
<keyword evidence="3" id="KW-1185">Reference proteome</keyword>
<gene>
    <name evidence="2" type="ORF">ANN_08754</name>
</gene>
<dbReference type="EMBL" id="JAJSOF020000017">
    <property type="protein sequence ID" value="KAJ4440608.1"/>
    <property type="molecule type" value="Genomic_DNA"/>
</dbReference>
<dbReference type="Proteomes" id="UP001148838">
    <property type="component" value="Unassembled WGS sequence"/>
</dbReference>
<accession>A0ABQ8T2D0</accession>
<sequence length="211" mass="23364">MNVGVQPWKLLLSDVVAGISECSAPAFHAAEHIGSTLTTEQIHDEQPDPMELEETHPVPPALVIKSVEKSNDVNYLKATEDFVEQTPEEQDNKAEYKDMEDKIQHQEKHPAEEDTAMSVDCKAQEQQVDATPNKKLKSTVEHGIIRDPSLHKGEIANSSNIVEKDSQNTSTICKIKNNPRPHPYAIYGSTKEGTKKENAVETGSSQEITLP</sequence>
<proteinExistence type="predicted"/>
<evidence type="ECO:0000256" key="1">
    <source>
        <dbReference type="SAM" id="MobiDB-lite"/>
    </source>
</evidence>
<feature type="compositionally biased region" description="Polar residues" evidence="1">
    <location>
        <begin position="201"/>
        <end position="211"/>
    </location>
</feature>
<protein>
    <submittedName>
        <fullName evidence="2">Uncharacterized protein</fullName>
    </submittedName>
</protein>
<feature type="region of interest" description="Disordered" evidence="1">
    <location>
        <begin position="160"/>
        <end position="211"/>
    </location>
</feature>